<dbReference type="KEGG" id="psua:FLK61_33980"/>
<dbReference type="Proteomes" id="UP000318138">
    <property type="component" value="Chromosome"/>
</dbReference>
<dbReference type="AlphaFoldDB" id="A0A859FHQ1"/>
<gene>
    <name evidence="1" type="ORF">FLK61_33980</name>
    <name evidence="2" type="ORF">FLK61_34275</name>
</gene>
<reference evidence="2" key="2">
    <citation type="submission" date="2020-05" db="EMBL/GenBank/DDBJ databases">
        <title>Bacillus alkalisoli sp. nov. isolated from saline soil.</title>
        <authorList>
            <person name="Sun J.-Q."/>
            <person name="Xu L."/>
        </authorList>
    </citation>
    <scope>NUCLEOTIDE SEQUENCE</scope>
    <source>
        <strain evidence="2 3">M4U3P1</strain>
    </source>
</reference>
<evidence type="ECO:0000313" key="3">
    <source>
        <dbReference type="Proteomes" id="UP000318138"/>
    </source>
</evidence>
<dbReference type="KEGG" id="psua:FLK61_34275"/>
<organism evidence="2 3">
    <name type="scientific">Paenalkalicoccus suaedae</name>
    <dbReference type="NCBI Taxonomy" id="2592382"/>
    <lineage>
        <taxon>Bacteria</taxon>
        <taxon>Bacillati</taxon>
        <taxon>Bacillota</taxon>
        <taxon>Bacilli</taxon>
        <taxon>Bacillales</taxon>
        <taxon>Bacillaceae</taxon>
        <taxon>Paenalkalicoccus</taxon>
    </lineage>
</organism>
<reference evidence="3" key="1">
    <citation type="submission" date="2019-07" db="EMBL/GenBank/DDBJ databases">
        <title>Bacillus alkalisoli sp. nov. isolated from saline soil.</title>
        <authorList>
            <person name="Sun J.-Q."/>
            <person name="Xu L."/>
        </authorList>
    </citation>
    <scope>NUCLEOTIDE SEQUENCE [LARGE SCALE GENOMIC DNA]</scope>
    <source>
        <strain evidence="1 3">M4U3P1</strain>
    </source>
</reference>
<dbReference type="EMBL" id="CP041372">
    <property type="protein sequence ID" value="QKS71691.1"/>
    <property type="molecule type" value="Genomic_DNA"/>
</dbReference>
<accession>A0A859FHQ1</accession>
<protein>
    <submittedName>
        <fullName evidence="2">Uncharacterized protein</fullName>
    </submittedName>
</protein>
<evidence type="ECO:0000313" key="1">
    <source>
        <dbReference type="EMBL" id="QKS71691.1"/>
    </source>
</evidence>
<keyword evidence="3" id="KW-1185">Reference proteome</keyword>
<sequence>MRLVRVYVEINGKCEELDLEINSSAEIRPAVNQAVLDKIGNIDHQVIGFERAVYQ</sequence>
<evidence type="ECO:0000313" key="2">
    <source>
        <dbReference type="EMBL" id="QKS71745.1"/>
    </source>
</evidence>
<dbReference type="EMBL" id="CP041372">
    <property type="protein sequence ID" value="QKS71745.1"/>
    <property type="molecule type" value="Genomic_DNA"/>
</dbReference>
<name>A0A859FHQ1_9BACI</name>
<dbReference type="RefSeq" id="WP_176009723.1">
    <property type="nucleotide sequence ID" value="NZ_CP041372.2"/>
</dbReference>
<proteinExistence type="predicted"/>